<evidence type="ECO:0000313" key="1">
    <source>
        <dbReference type="EnsemblPlants" id="Pp3c5_15570V3.2"/>
    </source>
</evidence>
<dbReference type="AlphaFoldDB" id="A0A7I4DVE8"/>
<organism evidence="1 2">
    <name type="scientific">Physcomitrium patens</name>
    <name type="common">Spreading-leaved earth moss</name>
    <name type="synonym">Physcomitrella patens</name>
    <dbReference type="NCBI Taxonomy" id="3218"/>
    <lineage>
        <taxon>Eukaryota</taxon>
        <taxon>Viridiplantae</taxon>
        <taxon>Streptophyta</taxon>
        <taxon>Embryophyta</taxon>
        <taxon>Bryophyta</taxon>
        <taxon>Bryophytina</taxon>
        <taxon>Bryopsida</taxon>
        <taxon>Funariidae</taxon>
        <taxon>Funariales</taxon>
        <taxon>Funariaceae</taxon>
        <taxon>Physcomitrium</taxon>
    </lineage>
</organism>
<dbReference type="EMBL" id="ABEU02000005">
    <property type="status" value="NOT_ANNOTATED_CDS"/>
    <property type="molecule type" value="Genomic_DNA"/>
</dbReference>
<sequence length="112" mass="12321">MLDKFQLAVQTIRKERNILQMLNKSTIFCKLGFQNVLFSGVCLAMCGESKAAAVRSAKKDGEPSVAEHALCNLVKGTALRVLGKLDEDRTCLEFGRLKILFLKTNLACSIVS</sequence>
<dbReference type="EnsemblPlants" id="Pp3c5_15570V3.2">
    <property type="protein sequence ID" value="Pp3c5_15570V3.2"/>
    <property type="gene ID" value="Pp3c5_15570"/>
</dbReference>
<reference evidence="1 2" key="1">
    <citation type="journal article" date="2008" name="Science">
        <title>The Physcomitrella genome reveals evolutionary insights into the conquest of land by plants.</title>
        <authorList>
            <person name="Rensing S."/>
            <person name="Lang D."/>
            <person name="Zimmer A."/>
            <person name="Terry A."/>
            <person name="Salamov A."/>
            <person name="Shapiro H."/>
            <person name="Nishiyama T."/>
            <person name="Perroud P.-F."/>
            <person name="Lindquist E."/>
            <person name="Kamisugi Y."/>
            <person name="Tanahashi T."/>
            <person name="Sakakibara K."/>
            <person name="Fujita T."/>
            <person name="Oishi K."/>
            <person name="Shin-I T."/>
            <person name="Kuroki Y."/>
            <person name="Toyoda A."/>
            <person name="Suzuki Y."/>
            <person name="Hashimoto A."/>
            <person name="Yamaguchi K."/>
            <person name="Sugano A."/>
            <person name="Kohara Y."/>
            <person name="Fujiyama A."/>
            <person name="Anterola A."/>
            <person name="Aoki S."/>
            <person name="Ashton N."/>
            <person name="Barbazuk W.B."/>
            <person name="Barker E."/>
            <person name="Bennetzen J."/>
            <person name="Bezanilla M."/>
            <person name="Blankenship R."/>
            <person name="Cho S.H."/>
            <person name="Dutcher S."/>
            <person name="Estelle M."/>
            <person name="Fawcett J.A."/>
            <person name="Gundlach H."/>
            <person name="Hanada K."/>
            <person name="Heyl A."/>
            <person name="Hicks K.A."/>
            <person name="Hugh J."/>
            <person name="Lohr M."/>
            <person name="Mayer K."/>
            <person name="Melkozernov A."/>
            <person name="Murata T."/>
            <person name="Nelson D."/>
            <person name="Pils B."/>
            <person name="Prigge M."/>
            <person name="Reiss B."/>
            <person name="Renner T."/>
            <person name="Rombauts S."/>
            <person name="Rushton P."/>
            <person name="Sanderfoot A."/>
            <person name="Schween G."/>
            <person name="Shiu S.-H."/>
            <person name="Stueber K."/>
            <person name="Theodoulou F.L."/>
            <person name="Tu H."/>
            <person name="Van de Peer Y."/>
            <person name="Verrier P.J."/>
            <person name="Waters E."/>
            <person name="Wood A."/>
            <person name="Yang L."/>
            <person name="Cove D."/>
            <person name="Cuming A."/>
            <person name="Hasebe M."/>
            <person name="Lucas S."/>
            <person name="Mishler D.B."/>
            <person name="Reski R."/>
            <person name="Grigoriev I."/>
            <person name="Quatrano R.S."/>
            <person name="Boore J.L."/>
        </authorList>
    </citation>
    <scope>NUCLEOTIDE SEQUENCE [LARGE SCALE GENOMIC DNA]</scope>
    <source>
        <strain evidence="1 2">cv. Gransden 2004</strain>
    </source>
</reference>
<reference evidence="1 2" key="2">
    <citation type="journal article" date="2018" name="Plant J.">
        <title>The Physcomitrella patens chromosome-scale assembly reveals moss genome structure and evolution.</title>
        <authorList>
            <person name="Lang D."/>
            <person name="Ullrich K.K."/>
            <person name="Murat F."/>
            <person name="Fuchs J."/>
            <person name="Jenkins J."/>
            <person name="Haas F.B."/>
            <person name="Piednoel M."/>
            <person name="Gundlach H."/>
            <person name="Van Bel M."/>
            <person name="Meyberg R."/>
            <person name="Vives C."/>
            <person name="Morata J."/>
            <person name="Symeonidi A."/>
            <person name="Hiss M."/>
            <person name="Muchero W."/>
            <person name="Kamisugi Y."/>
            <person name="Saleh O."/>
            <person name="Blanc G."/>
            <person name="Decker E.L."/>
            <person name="van Gessel N."/>
            <person name="Grimwood J."/>
            <person name="Hayes R.D."/>
            <person name="Graham S.W."/>
            <person name="Gunter L.E."/>
            <person name="McDaniel S.F."/>
            <person name="Hoernstein S.N.W."/>
            <person name="Larsson A."/>
            <person name="Li F.W."/>
            <person name="Perroud P.F."/>
            <person name="Phillips J."/>
            <person name="Ranjan P."/>
            <person name="Rokshar D.S."/>
            <person name="Rothfels C.J."/>
            <person name="Schneider L."/>
            <person name="Shu S."/>
            <person name="Stevenson D.W."/>
            <person name="Thummler F."/>
            <person name="Tillich M."/>
            <person name="Villarreal Aguilar J.C."/>
            <person name="Widiez T."/>
            <person name="Wong G.K."/>
            <person name="Wymore A."/>
            <person name="Zhang Y."/>
            <person name="Zimmer A.D."/>
            <person name="Quatrano R.S."/>
            <person name="Mayer K.F.X."/>
            <person name="Goodstein D."/>
            <person name="Casacuberta J.M."/>
            <person name="Vandepoele K."/>
            <person name="Reski R."/>
            <person name="Cuming A.C."/>
            <person name="Tuskan G.A."/>
            <person name="Maumus F."/>
            <person name="Salse J."/>
            <person name="Schmutz J."/>
            <person name="Rensing S.A."/>
        </authorList>
    </citation>
    <scope>NUCLEOTIDE SEQUENCE [LARGE SCALE GENOMIC DNA]</scope>
    <source>
        <strain evidence="1 2">cv. Gransden 2004</strain>
    </source>
</reference>
<dbReference type="Gramene" id="Pp3c5_15570V3.2">
    <property type="protein sequence ID" value="Pp3c5_15570V3.2"/>
    <property type="gene ID" value="Pp3c5_15570"/>
</dbReference>
<proteinExistence type="predicted"/>
<accession>A0A7I4DVE8</accession>
<dbReference type="Proteomes" id="UP000006727">
    <property type="component" value="Chromosome 5"/>
</dbReference>
<protein>
    <submittedName>
        <fullName evidence="1">Uncharacterized protein</fullName>
    </submittedName>
</protein>
<dbReference type="InParanoid" id="A0A7I4DVE8"/>
<name>A0A7I4DVE8_PHYPA</name>
<reference evidence="1" key="3">
    <citation type="submission" date="2020-12" db="UniProtKB">
        <authorList>
            <consortium name="EnsemblPlants"/>
        </authorList>
    </citation>
    <scope>IDENTIFICATION</scope>
</reference>
<evidence type="ECO:0000313" key="2">
    <source>
        <dbReference type="Proteomes" id="UP000006727"/>
    </source>
</evidence>
<keyword evidence="2" id="KW-1185">Reference proteome</keyword>